<organism evidence="1 2">
    <name type="scientific">Paenibacillus bovis</name>
    <dbReference type="NCBI Taxonomy" id="1616788"/>
    <lineage>
        <taxon>Bacteria</taxon>
        <taxon>Bacillati</taxon>
        <taxon>Bacillota</taxon>
        <taxon>Bacilli</taxon>
        <taxon>Bacillales</taxon>
        <taxon>Paenibacillaceae</taxon>
        <taxon>Paenibacillus</taxon>
    </lineage>
</organism>
<dbReference type="EMBL" id="CP013023">
    <property type="protein sequence ID" value="ANF96890.1"/>
    <property type="molecule type" value="Genomic_DNA"/>
</dbReference>
<accession>A0A172ZIC6</accession>
<dbReference type="KEGG" id="pbv:AR543_13320"/>
<dbReference type="RefSeq" id="WP_060534996.1">
    <property type="nucleotide sequence ID" value="NZ_CP013023.1"/>
</dbReference>
<name>A0A172ZIC6_9BACL</name>
<protein>
    <submittedName>
        <fullName evidence="1">Uncharacterized protein</fullName>
    </submittedName>
</protein>
<dbReference type="AlphaFoldDB" id="A0A172ZIC6"/>
<gene>
    <name evidence="1" type="ORF">AR543_13320</name>
</gene>
<reference evidence="2" key="1">
    <citation type="submission" date="2015-10" db="EMBL/GenBank/DDBJ databases">
        <title>Genome of Paenibacillus bovis sp. nov.</title>
        <authorList>
            <person name="Wu Z."/>
            <person name="Gao C."/>
            <person name="Liu Z."/>
            <person name="Zheng H."/>
        </authorList>
    </citation>
    <scope>NUCLEOTIDE SEQUENCE [LARGE SCALE GENOMIC DNA]</scope>
    <source>
        <strain evidence="2">BD3526</strain>
    </source>
</reference>
<dbReference type="OrthoDB" id="2583655at2"/>
<keyword evidence="2" id="KW-1185">Reference proteome</keyword>
<proteinExistence type="predicted"/>
<sequence length="206" mass="23446">MKMNTSGAFLKVLQQPIQESKMAVIEHHCPHCREVLIRVEPDPKASNKQQVHIYPGLPELDDRYVYMDSDTITGIRSSILGSDWYDTSYSCGECQKCQGMFWTAAVYVASRPVRNLTVEDEHHFVLQNDPEADHAEFYGMDGYACYHRILYQDAFVEGDRTGSPLYINEYVLGPFAFEEDQEGDSAKLAEQVLLLAKEAMGCRSKF</sequence>
<dbReference type="Proteomes" id="UP000078148">
    <property type="component" value="Chromosome"/>
</dbReference>
<evidence type="ECO:0000313" key="2">
    <source>
        <dbReference type="Proteomes" id="UP000078148"/>
    </source>
</evidence>
<evidence type="ECO:0000313" key="1">
    <source>
        <dbReference type="EMBL" id="ANF96890.1"/>
    </source>
</evidence>
<reference evidence="1 2" key="2">
    <citation type="journal article" date="2016" name="Int. J. Syst. Evol. Microbiol.">
        <title>Paenibacillus bovis sp. nov., isolated from raw yak (Bos grunniens) milk.</title>
        <authorList>
            <person name="Gao C."/>
            <person name="Han J."/>
            <person name="Liu Z."/>
            <person name="Xu X."/>
            <person name="Hang F."/>
            <person name="Wu Z."/>
        </authorList>
    </citation>
    <scope>NUCLEOTIDE SEQUENCE [LARGE SCALE GENOMIC DNA]</scope>
    <source>
        <strain evidence="1 2">BD3526</strain>
    </source>
</reference>